<dbReference type="Gene3D" id="3.60.21.10">
    <property type="match status" value="1"/>
</dbReference>
<gene>
    <name evidence="1" type="ORF">FC75_GL001718</name>
</gene>
<organism evidence="1 2">
    <name type="scientific">Lacticaseibacillus camelliae DSM 22697 = JCM 13995</name>
    <dbReference type="NCBI Taxonomy" id="1423730"/>
    <lineage>
        <taxon>Bacteria</taxon>
        <taxon>Bacillati</taxon>
        <taxon>Bacillota</taxon>
        <taxon>Bacilli</taxon>
        <taxon>Lactobacillales</taxon>
        <taxon>Lactobacillaceae</taxon>
        <taxon>Lacticaseibacillus</taxon>
    </lineage>
</organism>
<protein>
    <submittedName>
        <fullName evidence="1">Phosphoesterase-like protein</fullName>
    </submittedName>
</protein>
<proteinExistence type="predicted"/>
<name>A0A0R2F9G3_9LACO</name>
<evidence type="ECO:0000313" key="2">
    <source>
        <dbReference type="Proteomes" id="UP000050865"/>
    </source>
</evidence>
<reference evidence="1 2" key="1">
    <citation type="journal article" date="2015" name="Genome Announc.">
        <title>Expanding the biotechnology potential of lactobacilli through comparative genomics of 213 strains and associated genera.</title>
        <authorList>
            <person name="Sun Z."/>
            <person name="Harris H.M."/>
            <person name="McCann A."/>
            <person name="Guo C."/>
            <person name="Argimon S."/>
            <person name="Zhang W."/>
            <person name="Yang X."/>
            <person name="Jeffery I.B."/>
            <person name="Cooney J.C."/>
            <person name="Kagawa T.F."/>
            <person name="Liu W."/>
            <person name="Song Y."/>
            <person name="Salvetti E."/>
            <person name="Wrobel A."/>
            <person name="Rasinkangas P."/>
            <person name="Parkhill J."/>
            <person name="Rea M.C."/>
            <person name="O'Sullivan O."/>
            <person name="Ritari J."/>
            <person name="Douillard F.P."/>
            <person name="Paul Ross R."/>
            <person name="Yang R."/>
            <person name="Briner A.E."/>
            <person name="Felis G.E."/>
            <person name="de Vos W.M."/>
            <person name="Barrangou R."/>
            <person name="Klaenhammer T.R."/>
            <person name="Caufield P.W."/>
            <person name="Cui Y."/>
            <person name="Zhang H."/>
            <person name="O'Toole P.W."/>
        </authorList>
    </citation>
    <scope>NUCLEOTIDE SEQUENCE [LARGE SCALE GENOMIC DNA]</scope>
    <source>
        <strain evidence="1 2">DSM 22697</strain>
    </source>
</reference>
<accession>A0A0R2F9G3</accession>
<dbReference type="InterPro" id="IPR029052">
    <property type="entry name" value="Metallo-depent_PP-like"/>
</dbReference>
<dbReference type="PATRIC" id="fig|1423730.4.peg.1795"/>
<keyword evidence="2" id="KW-1185">Reference proteome</keyword>
<comment type="caution">
    <text evidence="1">The sequence shown here is derived from an EMBL/GenBank/DDBJ whole genome shotgun (WGS) entry which is preliminary data.</text>
</comment>
<dbReference type="SUPFAM" id="SSF56300">
    <property type="entry name" value="Metallo-dependent phosphatases"/>
    <property type="match status" value="1"/>
</dbReference>
<evidence type="ECO:0000313" key="1">
    <source>
        <dbReference type="EMBL" id="KRN23077.1"/>
    </source>
</evidence>
<sequence>MGRENERERKPRLNYFIADTHFFHADLLGNNQFAPRLFDSVAAMNQAMINAWNARVDDDNDRVYHLGDIAMNPKAMPTEADVLAILSQLHGQIDFIKGNHDYQARFKFLHKNDPGWHGQPKFLFHSVGTIIKDDHTQFIMTHYPMMLGITKQTLNLHGHIHHSMMPIAEDINVGVDAPERELVPAVAALPWGSPLSASEIHALFTAKQAFLKAHANGSDDN</sequence>
<dbReference type="Proteomes" id="UP000050865">
    <property type="component" value="Unassembled WGS sequence"/>
</dbReference>
<dbReference type="AlphaFoldDB" id="A0A0R2F9G3"/>
<dbReference type="STRING" id="1423730.FC75_GL001718"/>
<dbReference type="EMBL" id="AYZJ01000029">
    <property type="protein sequence ID" value="KRN23077.1"/>
    <property type="molecule type" value="Genomic_DNA"/>
</dbReference>